<proteinExistence type="predicted"/>
<dbReference type="PANTHER" id="PTHR36450">
    <property type="entry name" value="THIOREDOXIN"/>
    <property type="match status" value="1"/>
</dbReference>
<evidence type="ECO:0000256" key="2">
    <source>
        <dbReference type="PIRSR" id="PIRSR037031-51"/>
    </source>
</evidence>
<feature type="domain" description="Thioredoxin-like fold" evidence="3">
    <location>
        <begin position="1"/>
        <end position="75"/>
    </location>
</feature>
<evidence type="ECO:0000313" key="5">
    <source>
        <dbReference type="Proteomes" id="UP000233256"/>
    </source>
</evidence>
<protein>
    <submittedName>
        <fullName evidence="4">Thioredoxin family protein</fullName>
    </submittedName>
</protein>
<dbReference type="SUPFAM" id="SSF52833">
    <property type="entry name" value="Thioredoxin-like"/>
    <property type="match status" value="1"/>
</dbReference>
<dbReference type="PIRSF" id="PIRSF037031">
    <property type="entry name" value="Redox_disulphide_2"/>
    <property type="match status" value="1"/>
</dbReference>
<feature type="disulfide bond" description="Redox-active" evidence="2">
    <location>
        <begin position="10"/>
        <end position="13"/>
    </location>
</feature>
<dbReference type="InterPro" id="IPR036249">
    <property type="entry name" value="Thioredoxin-like_sf"/>
</dbReference>
<evidence type="ECO:0000313" key="4">
    <source>
        <dbReference type="EMBL" id="PKK89111.1"/>
    </source>
</evidence>
<dbReference type="Pfam" id="PF13192">
    <property type="entry name" value="Thioredoxin_3"/>
    <property type="match status" value="1"/>
</dbReference>
<dbReference type="PANTHER" id="PTHR36450:SF1">
    <property type="entry name" value="THIOREDOXIN"/>
    <property type="match status" value="1"/>
</dbReference>
<accession>A0A2N1PL95</accession>
<keyword evidence="2" id="KW-1015">Disulfide bond</keyword>
<sequence>MEITIFGTGCAKCETLARNAGQAAAELGIDYTLIKVSDMQEIVSRGVMMTPAMAVDGKIMVMGRVPTVDGICDLIRKATAK</sequence>
<reference evidence="4 5" key="1">
    <citation type="journal article" date="2017" name="ISME J.">
        <title>Potential for microbial H2 and metal transformations associated with novel bacteria and archaea in deep terrestrial subsurface sediments.</title>
        <authorList>
            <person name="Hernsdorf A.W."/>
            <person name="Amano Y."/>
            <person name="Miyakawa K."/>
            <person name="Ise K."/>
            <person name="Suzuki Y."/>
            <person name="Anantharaman K."/>
            <person name="Probst A."/>
            <person name="Burstein D."/>
            <person name="Thomas B.C."/>
            <person name="Banfield J.F."/>
        </authorList>
    </citation>
    <scope>NUCLEOTIDE SEQUENCE [LARGE SCALE GENOMIC DNA]</scope>
    <source>
        <strain evidence="4">HGW-Wallbacteria-1</strain>
    </source>
</reference>
<evidence type="ECO:0000256" key="1">
    <source>
        <dbReference type="PIRSR" id="PIRSR037031-50"/>
    </source>
</evidence>
<dbReference type="Proteomes" id="UP000233256">
    <property type="component" value="Unassembled WGS sequence"/>
</dbReference>
<dbReference type="Gene3D" id="3.40.30.10">
    <property type="entry name" value="Glutaredoxin"/>
    <property type="match status" value="1"/>
</dbReference>
<dbReference type="AlphaFoldDB" id="A0A2N1PL95"/>
<comment type="caution">
    <text evidence="4">The sequence shown here is derived from an EMBL/GenBank/DDBJ whole genome shotgun (WGS) entry which is preliminary data.</text>
</comment>
<dbReference type="InterPro" id="IPR005243">
    <property type="entry name" value="THIRX-like_proc"/>
</dbReference>
<feature type="active site" description="Nucleophile" evidence="1">
    <location>
        <position position="10"/>
    </location>
</feature>
<dbReference type="EMBL" id="PGXC01000025">
    <property type="protein sequence ID" value="PKK89111.1"/>
    <property type="molecule type" value="Genomic_DNA"/>
</dbReference>
<organism evidence="4 5">
    <name type="scientific">Candidatus Wallbacteria bacterium HGW-Wallbacteria-1</name>
    <dbReference type="NCBI Taxonomy" id="2013854"/>
    <lineage>
        <taxon>Bacteria</taxon>
        <taxon>Candidatus Walliibacteriota</taxon>
    </lineage>
</organism>
<evidence type="ECO:0000259" key="3">
    <source>
        <dbReference type="Pfam" id="PF13192"/>
    </source>
</evidence>
<feature type="active site" description="Nucleophile" evidence="1">
    <location>
        <position position="13"/>
    </location>
</feature>
<dbReference type="InterPro" id="IPR012336">
    <property type="entry name" value="Thioredoxin-like_fold"/>
</dbReference>
<name>A0A2N1PL95_9BACT</name>
<gene>
    <name evidence="4" type="ORF">CVV64_15915</name>
</gene>
<keyword evidence="2" id="KW-0676">Redox-active center</keyword>
<dbReference type="NCBIfam" id="TIGR00412">
    <property type="entry name" value="redox_disulf_2"/>
    <property type="match status" value="1"/>
</dbReference>